<feature type="domain" description="Indole-3-glycerol phosphate synthase" evidence="13">
    <location>
        <begin position="3"/>
        <end position="239"/>
    </location>
</feature>
<dbReference type="InterPro" id="IPR045186">
    <property type="entry name" value="Indole-3-glycerol_P_synth"/>
</dbReference>
<dbReference type="Proteomes" id="UP000070400">
    <property type="component" value="Unassembled WGS sequence"/>
</dbReference>
<evidence type="ECO:0000256" key="9">
    <source>
        <dbReference type="ARBA" id="ARBA00023141"/>
    </source>
</evidence>
<evidence type="ECO:0000256" key="5">
    <source>
        <dbReference type="ARBA" id="ARBA00018080"/>
    </source>
</evidence>
<keyword evidence="10 11" id="KW-0456">Lyase</keyword>
<dbReference type="SUPFAM" id="SSF51366">
    <property type="entry name" value="Ribulose-phoshate binding barrel"/>
    <property type="match status" value="1"/>
</dbReference>
<dbReference type="PANTHER" id="PTHR22854">
    <property type="entry name" value="TRYPTOPHAN BIOSYNTHESIS PROTEIN"/>
    <property type="match status" value="1"/>
</dbReference>
<proteinExistence type="inferred from homology"/>
<dbReference type="FunFam" id="3.20.20.70:FF:000024">
    <property type="entry name" value="Indole-3-glycerol phosphate synthase"/>
    <property type="match status" value="1"/>
</dbReference>
<keyword evidence="8 11" id="KW-0822">Tryptophan biosynthesis</keyword>
<evidence type="ECO:0000313" key="14">
    <source>
        <dbReference type="EMBL" id="KXB01712.1"/>
    </source>
</evidence>
<comment type="caution">
    <text evidence="14">The sequence shown here is derived from an EMBL/GenBank/DDBJ whole genome shotgun (WGS) entry which is preliminary data.</text>
</comment>
<accession>A0A133V5J2</accession>
<evidence type="ECO:0000256" key="7">
    <source>
        <dbReference type="ARBA" id="ARBA00022793"/>
    </source>
</evidence>
<evidence type="ECO:0000256" key="6">
    <source>
        <dbReference type="ARBA" id="ARBA00022605"/>
    </source>
</evidence>
<dbReference type="InterPro" id="IPR013785">
    <property type="entry name" value="Aldolase_TIM"/>
</dbReference>
<comment type="similarity">
    <text evidence="3 11">Belongs to the TrpC family.</text>
</comment>
<dbReference type="UniPathway" id="UPA00035">
    <property type="reaction ID" value="UER00043"/>
</dbReference>
<comment type="pathway">
    <text evidence="2 11">Amino-acid biosynthesis; L-tryptophan biosynthesis; L-tryptophan from chorismate: step 4/5.</text>
</comment>
<organism evidence="14 15">
    <name type="scientific">candidate division MSBL1 archaeon SCGC-AAA261D19</name>
    <dbReference type="NCBI Taxonomy" id="1698273"/>
    <lineage>
        <taxon>Archaea</taxon>
        <taxon>Methanobacteriati</taxon>
        <taxon>Methanobacteriota</taxon>
        <taxon>candidate division MSBL1</taxon>
    </lineage>
</organism>
<dbReference type="AlphaFoldDB" id="A0A133V5J2"/>
<feature type="compositionally biased region" description="Basic and acidic residues" evidence="12">
    <location>
        <begin position="1"/>
        <end position="12"/>
    </location>
</feature>
<keyword evidence="7 11" id="KW-0210">Decarboxylase</keyword>
<evidence type="ECO:0000259" key="13">
    <source>
        <dbReference type="Pfam" id="PF00218"/>
    </source>
</evidence>
<dbReference type="PROSITE" id="PS00614">
    <property type="entry name" value="IGPS"/>
    <property type="match status" value="1"/>
</dbReference>
<reference evidence="14 15" key="1">
    <citation type="journal article" date="2016" name="Sci. Rep.">
        <title>Metabolic traits of an uncultured archaeal lineage -MSBL1- from brine pools of the Red Sea.</title>
        <authorList>
            <person name="Mwirichia R."/>
            <person name="Alam I."/>
            <person name="Rashid M."/>
            <person name="Vinu M."/>
            <person name="Ba-Alawi W."/>
            <person name="Anthony Kamau A."/>
            <person name="Kamanda Ngugi D."/>
            <person name="Goker M."/>
            <person name="Klenk H.P."/>
            <person name="Bajic V."/>
            <person name="Stingl U."/>
        </authorList>
    </citation>
    <scope>NUCLEOTIDE SEQUENCE [LARGE SCALE GENOMIC DNA]</scope>
    <source>
        <strain evidence="14">SCGC-AAA261D19</strain>
    </source>
</reference>
<gene>
    <name evidence="11" type="primary">trpC</name>
    <name evidence="14" type="ORF">AKJ43_03145</name>
</gene>
<evidence type="ECO:0000256" key="3">
    <source>
        <dbReference type="ARBA" id="ARBA00008737"/>
    </source>
</evidence>
<dbReference type="PANTHER" id="PTHR22854:SF2">
    <property type="entry name" value="INDOLE-3-GLYCEROL-PHOSPHATE SYNTHASE"/>
    <property type="match status" value="1"/>
</dbReference>
<keyword evidence="15" id="KW-1185">Reference proteome</keyword>
<dbReference type="GO" id="GO:0004640">
    <property type="term" value="F:phosphoribosylanthranilate isomerase activity"/>
    <property type="evidence" value="ECO:0007669"/>
    <property type="project" value="TreeGrafter"/>
</dbReference>
<feature type="region of interest" description="Disordered" evidence="12">
    <location>
        <begin position="1"/>
        <end position="22"/>
    </location>
</feature>
<keyword evidence="6 11" id="KW-0028">Amino-acid biosynthesis</keyword>
<protein>
    <recommendedName>
        <fullName evidence="5 11">Indole-3-glycerol phosphate synthase</fullName>
        <shortName evidence="11">IGPS</shortName>
        <ecNumber evidence="4 11">4.1.1.48</ecNumber>
    </recommendedName>
</protein>
<dbReference type="CDD" id="cd00331">
    <property type="entry name" value="IGPS"/>
    <property type="match status" value="1"/>
</dbReference>
<evidence type="ECO:0000313" key="15">
    <source>
        <dbReference type="Proteomes" id="UP000070400"/>
    </source>
</evidence>
<evidence type="ECO:0000256" key="10">
    <source>
        <dbReference type="ARBA" id="ARBA00023239"/>
    </source>
</evidence>
<evidence type="ECO:0000256" key="12">
    <source>
        <dbReference type="SAM" id="MobiDB-lite"/>
    </source>
</evidence>
<dbReference type="EMBL" id="LHXX01000042">
    <property type="protein sequence ID" value="KXB01712.1"/>
    <property type="molecule type" value="Genomic_DNA"/>
</dbReference>
<dbReference type="InterPro" id="IPR001468">
    <property type="entry name" value="Indole-3-GlycerolPSynthase_CS"/>
</dbReference>
<dbReference type="InterPro" id="IPR011060">
    <property type="entry name" value="RibuloseP-bd_barrel"/>
</dbReference>
<dbReference type="HAMAP" id="MF_00134_A">
    <property type="entry name" value="IGPS_A"/>
    <property type="match status" value="1"/>
</dbReference>
<dbReference type="Gene3D" id="3.20.20.70">
    <property type="entry name" value="Aldolase class I"/>
    <property type="match status" value="1"/>
</dbReference>
<evidence type="ECO:0000256" key="4">
    <source>
        <dbReference type="ARBA" id="ARBA00012362"/>
    </source>
</evidence>
<evidence type="ECO:0000256" key="11">
    <source>
        <dbReference type="HAMAP-Rule" id="MF_00134"/>
    </source>
</evidence>
<dbReference type="Pfam" id="PF00218">
    <property type="entry name" value="IGPS"/>
    <property type="match status" value="1"/>
</dbReference>
<dbReference type="EC" id="4.1.1.48" evidence="4 11"/>
<dbReference type="InterPro" id="IPR013798">
    <property type="entry name" value="Indole-3-glycerol_P_synth_dom"/>
</dbReference>
<name>A0A133V5J2_9EURY</name>
<comment type="catalytic activity">
    <reaction evidence="1 11">
        <text>1-(2-carboxyphenylamino)-1-deoxy-D-ribulose 5-phosphate + H(+) = (1S,2R)-1-C-(indol-3-yl)glycerol 3-phosphate + CO2 + H2O</text>
        <dbReference type="Rhea" id="RHEA:23476"/>
        <dbReference type="ChEBI" id="CHEBI:15377"/>
        <dbReference type="ChEBI" id="CHEBI:15378"/>
        <dbReference type="ChEBI" id="CHEBI:16526"/>
        <dbReference type="ChEBI" id="CHEBI:58613"/>
        <dbReference type="ChEBI" id="CHEBI:58866"/>
        <dbReference type="EC" id="4.1.1.48"/>
    </reaction>
</comment>
<evidence type="ECO:0000256" key="2">
    <source>
        <dbReference type="ARBA" id="ARBA00004696"/>
    </source>
</evidence>
<sequence length="248" mass="27044">MVEERSKLRPIDNMESDGSPRRSLRKAIIKASGAPVISEIKRKSPSSGIIRPNVDVAEVSKAMANGGSVGISVLTEPKYFDGRLNFVPIVRKATSLPVLRKDFIVDKYQLYESSEVGADAVLLIAEVLNGSLSEFVEKARDLGIESLVEVSTEEQVDLAIEAEPDFVGINNRDLATMDIDLSRTERLAGRIPDHMITISESGIGNASDVRRMLEAGADAVLVGTSIMSSSDIEIKIQELRLEGMEWSK</sequence>
<dbReference type="GO" id="GO:0004425">
    <property type="term" value="F:indole-3-glycerol-phosphate synthase activity"/>
    <property type="evidence" value="ECO:0007669"/>
    <property type="project" value="UniProtKB-UniRule"/>
</dbReference>
<evidence type="ECO:0000256" key="8">
    <source>
        <dbReference type="ARBA" id="ARBA00022822"/>
    </source>
</evidence>
<dbReference type="GO" id="GO:0000162">
    <property type="term" value="P:L-tryptophan biosynthetic process"/>
    <property type="evidence" value="ECO:0007669"/>
    <property type="project" value="UniProtKB-UniRule"/>
</dbReference>
<dbReference type="PATRIC" id="fig|1698273.3.peg.623"/>
<evidence type="ECO:0000256" key="1">
    <source>
        <dbReference type="ARBA" id="ARBA00001633"/>
    </source>
</evidence>
<keyword evidence="9 11" id="KW-0057">Aromatic amino acid biosynthesis</keyword>